<dbReference type="InterPro" id="IPR051012">
    <property type="entry name" value="CellSynth/LPSAsmb/PSIAsmb"/>
</dbReference>
<gene>
    <name evidence="4" type="primary">prsT</name>
    <name evidence="4" type="ORF">DI603_15540</name>
</gene>
<keyword evidence="2 3" id="KW-0802">TPR repeat</keyword>
<sequence length="983" mass="104883">MVRWPGSSSIRRMPSAAGMATAELEVPKSTAQKLGMLLIGGPDSRNTIAPNFGGPMKSRAPALLLLALLAACGSRSDADLLASATKHMEQHDVQGAVIELKNLLQQSPDNAQGRLMLGRALVASGDLAGAEIELRRAWELGGARDGIAPLLAQVLLNSGQSRKLIGEFSDQSLADPQAMSTLQQHLAVAYLAQQNLPEAKQRAARALALTPDAEGAQLAAVRVKLAAGQLDEAMDGLDQLLARLPKSAVALQIKAELLLARGQQEAAEPLLRQVLTLDPAAFDARQLLLRLALSRQDLDAAAKLVEAQPAEAAKKPQGRFLQAQLALAQGNGTKARDLSLPLLKLMPDYLPLLRLAAGAQLQLGALAEAESLLGQALKLMPDDAALRQQYASLQLQRREPARALDTLRPLLDGGKVSAETLMLVGRAQLLQGSFEAADKAFGAAARLRPDDPKTAAALALTALVRDRSTPGGGSRVQAEAALAQLREIAAKDASGNYDLMLVSALMQRGDLAGAAAAIDKLAPKMAGSPVPPTLRGRVQLVRQDTAGAQASFDAALKADASYLPAVLGQVTLLVRGGKTDAAVKRLEEFIAAQPHAVAARLALVELLLKTGASNERVTEVLVSSVREEPTDPSLRMALIDQRLRLGQLPAAQQAAQEAVAALPQDPDLLERLARTQAAAGDRGQAMKTYSRLTVLAPARASGWLGLAQQRFADKDLAGAEREVRRALDAEPGAVPAQRLLIQLTLRQGRVDEGLQMLHERQKKLPQEVFSYVTEADVELGRGHVDAGLALLRKATTLREPGDAPLRLYGALLAVKKRDEAFAFEKDWQAAHPQDQVFAGGAADLLLNRGDLDAALLRYEALLKRMPDALPVINNVAWLRSQAGKPGARELAERGLKLDPDYAPLRDTYAATVLANAREFDKAIGLQRQLVADLPGQTNYRLSLAQLLIKAGRKPEAKVELEGLAKLGDRFAQHKQVESLLKSL</sequence>
<dbReference type="PANTHER" id="PTHR45586">
    <property type="entry name" value="TPR REPEAT-CONTAINING PROTEIN PA4667"/>
    <property type="match status" value="1"/>
</dbReference>
<dbReference type="NCBIfam" id="TIGR02917">
    <property type="entry name" value="PEP_TPR_lipo"/>
    <property type="match status" value="1"/>
</dbReference>
<evidence type="ECO:0000313" key="5">
    <source>
        <dbReference type="Proteomes" id="UP000249633"/>
    </source>
</evidence>
<feature type="repeat" description="TPR" evidence="3">
    <location>
        <begin position="418"/>
        <end position="451"/>
    </location>
</feature>
<dbReference type="Proteomes" id="UP000249633">
    <property type="component" value="Unassembled WGS sequence"/>
</dbReference>
<organism evidence="4 5">
    <name type="scientific">Roseateles depolymerans</name>
    <dbReference type="NCBI Taxonomy" id="76731"/>
    <lineage>
        <taxon>Bacteria</taxon>
        <taxon>Pseudomonadati</taxon>
        <taxon>Pseudomonadota</taxon>
        <taxon>Betaproteobacteria</taxon>
        <taxon>Burkholderiales</taxon>
        <taxon>Sphaerotilaceae</taxon>
        <taxon>Roseateles</taxon>
    </lineage>
</organism>
<evidence type="ECO:0000313" key="4">
    <source>
        <dbReference type="EMBL" id="PZP30170.1"/>
    </source>
</evidence>
<keyword evidence="1" id="KW-0677">Repeat</keyword>
<dbReference type="Pfam" id="PF13432">
    <property type="entry name" value="TPR_16"/>
    <property type="match status" value="2"/>
</dbReference>
<dbReference type="AlphaFoldDB" id="A0A2W5DNW6"/>
<dbReference type="PANTHER" id="PTHR45586:SF1">
    <property type="entry name" value="LIPOPOLYSACCHARIDE ASSEMBLY PROTEIN B"/>
    <property type="match status" value="1"/>
</dbReference>
<evidence type="ECO:0000256" key="2">
    <source>
        <dbReference type="ARBA" id="ARBA00022803"/>
    </source>
</evidence>
<dbReference type="SUPFAM" id="SSF48452">
    <property type="entry name" value="TPR-like"/>
    <property type="match status" value="4"/>
</dbReference>
<dbReference type="Pfam" id="PF14559">
    <property type="entry name" value="TPR_19"/>
    <property type="match status" value="1"/>
</dbReference>
<dbReference type="PROSITE" id="PS50005">
    <property type="entry name" value="TPR"/>
    <property type="match status" value="1"/>
</dbReference>
<dbReference type="EMBL" id="QFOD01000015">
    <property type="protein sequence ID" value="PZP30170.1"/>
    <property type="molecule type" value="Genomic_DNA"/>
</dbReference>
<accession>A0A2W5DNW6</accession>
<protein>
    <submittedName>
        <fullName evidence="4">PEP-CTERM system TPR-repeat protein PrsT</fullName>
    </submittedName>
</protein>
<dbReference type="SMART" id="SM00028">
    <property type="entry name" value="TPR"/>
    <property type="match status" value="6"/>
</dbReference>
<evidence type="ECO:0000256" key="1">
    <source>
        <dbReference type="ARBA" id="ARBA00022737"/>
    </source>
</evidence>
<reference evidence="4 5" key="1">
    <citation type="submission" date="2017-08" db="EMBL/GenBank/DDBJ databases">
        <title>Infants hospitalized years apart are colonized by the same room-sourced microbial strains.</title>
        <authorList>
            <person name="Brooks B."/>
            <person name="Olm M.R."/>
            <person name="Firek B.A."/>
            <person name="Baker R."/>
            <person name="Thomas B.C."/>
            <person name="Morowitz M.J."/>
            <person name="Banfield J.F."/>
        </authorList>
    </citation>
    <scope>NUCLEOTIDE SEQUENCE [LARGE SCALE GENOMIC DNA]</scope>
    <source>
        <strain evidence="4">S2_012_000_R2_81</strain>
    </source>
</reference>
<name>A0A2W5DNW6_9BURK</name>
<dbReference type="Gene3D" id="1.25.40.10">
    <property type="entry name" value="Tetratricopeptide repeat domain"/>
    <property type="match status" value="5"/>
</dbReference>
<comment type="caution">
    <text evidence="4">The sequence shown here is derived from an EMBL/GenBank/DDBJ whole genome shotgun (WGS) entry which is preliminary data.</text>
</comment>
<evidence type="ECO:0000256" key="3">
    <source>
        <dbReference type="PROSITE-ProRule" id="PRU00339"/>
    </source>
</evidence>
<dbReference type="InterPro" id="IPR014266">
    <property type="entry name" value="PEP-CTERM_TPR_PrsT"/>
</dbReference>
<dbReference type="InterPro" id="IPR011990">
    <property type="entry name" value="TPR-like_helical_dom_sf"/>
</dbReference>
<dbReference type="InterPro" id="IPR019734">
    <property type="entry name" value="TPR_rpt"/>
</dbReference>
<proteinExistence type="predicted"/>